<name>A0A8J5KBW4_ZINOF</name>
<dbReference type="InterPro" id="IPR036875">
    <property type="entry name" value="Znf_CCHC_sf"/>
</dbReference>
<gene>
    <name evidence="4" type="ORF">ZIOFF_060097</name>
</gene>
<dbReference type="InterPro" id="IPR032567">
    <property type="entry name" value="RTL1-rel"/>
</dbReference>
<feature type="region of interest" description="Disordered" evidence="2">
    <location>
        <begin position="1"/>
        <end position="24"/>
    </location>
</feature>
<proteinExistence type="predicted"/>
<protein>
    <recommendedName>
        <fullName evidence="3">CCHC-type domain-containing protein</fullName>
    </recommendedName>
</protein>
<dbReference type="InterPro" id="IPR021109">
    <property type="entry name" value="Peptidase_aspartic_dom_sf"/>
</dbReference>
<dbReference type="PANTHER" id="PTHR15503">
    <property type="entry name" value="LDOC1 RELATED"/>
    <property type="match status" value="1"/>
</dbReference>
<comment type="caution">
    <text evidence="4">The sequence shown here is derived from an EMBL/GenBank/DDBJ whole genome shotgun (WGS) entry which is preliminary data.</text>
</comment>
<dbReference type="SMART" id="SM00343">
    <property type="entry name" value="ZnF_C2HC"/>
    <property type="match status" value="1"/>
</dbReference>
<dbReference type="PROSITE" id="PS50158">
    <property type="entry name" value="ZF_CCHC"/>
    <property type="match status" value="1"/>
</dbReference>
<dbReference type="CDD" id="cd00303">
    <property type="entry name" value="retropepsin_like"/>
    <property type="match status" value="1"/>
</dbReference>
<dbReference type="AlphaFoldDB" id="A0A8J5KBW4"/>
<dbReference type="EMBL" id="JACMSC010000016">
    <property type="protein sequence ID" value="KAG6483450.1"/>
    <property type="molecule type" value="Genomic_DNA"/>
</dbReference>
<dbReference type="Pfam" id="PF08284">
    <property type="entry name" value="RVP_2"/>
    <property type="match status" value="1"/>
</dbReference>
<feature type="region of interest" description="Disordered" evidence="2">
    <location>
        <begin position="169"/>
        <end position="210"/>
    </location>
</feature>
<dbReference type="Gene3D" id="2.40.70.10">
    <property type="entry name" value="Acid Proteases"/>
    <property type="match status" value="1"/>
</dbReference>
<dbReference type="Gene3D" id="4.10.60.10">
    <property type="entry name" value="Zinc finger, CCHC-type"/>
    <property type="match status" value="1"/>
</dbReference>
<evidence type="ECO:0000313" key="5">
    <source>
        <dbReference type="Proteomes" id="UP000734854"/>
    </source>
</evidence>
<reference evidence="4 5" key="1">
    <citation type="submission" date="2020-08" db="EMBL/GenBank/DDBJ databases">
        <title>Plant Genome Project.</title>
        <authorList>
            <person name="Zhang R.-G."/>
        </authorList>
    </citation>
    <scope>NUCLEOTIDE SEQUENCE [LARGE SCALE GENOMIC DNA]</scope>
    <source>
        <tissue evidence="4">Rhizome</tissue>
    </source>
</reference>
<evidence type="ECO:0000256" key="2">
    <source>
        <dbReference type="SAM" id="MobiDB-lite"/>
    </source>
</evidence>
<keyword evidence="1" id="KW-0863">Zinc-finger</keyword>
<keyword evidence="1" id="KW-0862">Zinc</keyword>
<feature type="compositionally biased region" description="Basic and acidic residues" evidence="2">
    <location>
        <begin position="7"/>
        <end position="19"/>
    </location>
</feature>
<dbReference type="InterPro" id="IPR001878">
    <property type="entry name" value="Znf_CCHC"/>
</dbReference>
<evidence type="ECO:0000256" key="1">
    <source>
        <dbReference type="PROSITE-ProRule" id="PRU00047"/>
    </source>
</evidence>
<dbReference type="SUPFAM" id="SSF50630">
    <property type="entry name" value="Acid proteases"/>
    <property type="match status" value="1"/>
</dbReference>
<dbReference type="GO" id="GO:0003676">
    <property type="term" value="F:nucleic acid binding"/>
    <property type="evidence" value="ECO:0007669"/>
    <property type="project" value="InterPro"/>
</dbReference>
<keyword evidence="5" id="KW-1185">Reference proteome</keyword>
<dbReference type="Proteomes" id="UP000734854">
    <property type="component" value="Unassembled WGS sequence"/>
</dbReference>
<dbReference type="PANTHER" id="PTHR15503:SF45">
    <property type="entry name" value="RNA-DIRECTED DNA POLYMERASE HOMOLOG"/>
    <property type="match status" value="1"/>
</dbReference>
<dbReference type="SUPFAM" id="SSF57756">
    <property type="entry name" value="Retrovirus zinc finger-like domains"/>
    <property type="match status" value="1"/>
</dbReference>
<evidence type="ECO:0000259" key="3">
    <source>
        <dbReference type="PROSITE" id="PS50158"/>
    </source>
</evidence>
<accession>A0A8J5KBW4</accession>
<organism evidence="4 5">
    <name type="scientific">Zingiber officinale</name>
    <name type="common">Ginger</name>
    <name type="synonym">Amomum zingiber</name>
    <dbReference type="NCBI Taxonomy" id="94328"/>
    <lineage>
        <taxon>Eukaryota</taxon>
        <taxon>Viridiplantae</taxon>
        <taxon>Streptophyta</taxon>
        <taxon>Embryophyta</taxon>
        <taxon>Tracheophyta</taxon>
        <taxon>Spermatophyta</taxon>
        <taxon>Magnoliopsida</taxon>
        <taxon>Liliopsida</taxon>
        <taxon>Zingiberales</taxon>
        <taxon>Zingiberaceae</taxon>
        <taxon>Zingiber</taxon>
    </lineage>
</organism>
<evidence type="ECO:0000313" key="4">
    <source>
        <dbReference type="EMBL" id="KAG6483450.1"/>
    </source>
</evidence>
<dbReference type="GO" id="GO:0008270">
    <property type="term" value="F:zinc ion binding"/>
    <property type="evidence" value="ECO:0007669"/>
    <property type="project" value="UniProtKB-KW"/>
</dbReference>
<dbReference type="Pfam" id="PF00098">
    <property type="entry name" value="zf-CCHC"/>
    <property type="match status" value="1"/>
</dbReference>
<sequence length="424" mass="48012">MAPRRAVNGDREEEGREEVQPPSDAATRLLEGMAQLFEQYASNAHRGGQQDIYVQFRRMDPKDFSGTTDPFVAEGWIRSLEVIFRYMNMVDADRGDLSVAEFVKKFDRGCHFVPLIANDAAKKLRHFLDGLRPTIRRDVLLTNPAAYNDAVNGAYRAEQSLKDIEWEMQRKRPQPQQQNKKPYTGPQKGQQKPLGNPKQQLRAAAPKTEEKPLCKECNRQHHGKCMWGTYKCFNCGEEGHKALDCPKKKQPMIGRAFVMHAKEAEPDTTLITGRIFIAGIGTYALLDSGATHSFISETFLKRLGILPEDMDVGFRVIVPSGEQMLSTKMVKDIELRLQRKVVRVDFIVLPMPEFDIILGIDWLSRNGASIDFRQRTVSIRLSSGEMFTFEAVQNKQLPPIISCIGAKKLLRRGNNSLEVESSNT</sequence>
<keyword evidence="1" id="KW-0479">Metal-binding</keyword>
<feature type="domain" description="CCHC-type" evidence="3">
    <location>
        <begin position="231"/>
        <end position="247"/>
    </location>
</feature>